<reference evidence="10" key="1">
    <citation type="submission" date="2025-08" db="UniProtKB">
        <authorList>
            <consortium name="RefSeq"/>
        </authorList>
    </citation>
    <scope>IDENTIFICATION</scope>
    <source>
        <tissue evidence="10">Muscle</tissue>
    </source>
</reference>
<dbReference type="PANTHER" id="PTHR10278">
    <property type="entry name" value="CORTICOTROPIN-RELEASING FACTOR-BINDING PROTEIN"/>
    <property type="match status" value="1"/>
</dbReference>
<keyword evidence="5" id="KW-0325">Glycoprotein</keyword>
<dbReference type="Pfam" id="PF05428">
    <property type="entry name" value="CRF-BP_N"/>
    <property type="match status" value="1"/>
</dbReference>
<organism evidence="9 10">
    <name type="scientific">Limulus polyphemus</name>
    <name type="common">Atlantic horseshoe crab</name>
    <dbReference type="NCBI Taxonomy" id="6850"/>
    <lineage>
        <taxon>Eukaryota</taxon>
        <taxon>Metazoa</taxon>
        <taxon>Ecdysozoa</taxon>
        <taxon>Arthropoda</taxon>
        <taxon>Chelicerata</taxon>
        <taxon>Merostomata</taxon>
        <taxon>Xiphosura</taxon>
        <taxon>Limulidae</taxon>
        <taxon>Limulus</taxon>
    </lineage>
</organism>
<evidence type="ECO:0000256" key="1">
    <source>
        <dbReference type="ARBA" id="ARBA00004613"/>
    </source>
</evidence>
<proteinExistence type="predicted"/>
<sequence>MKSFLLILVFIVVPSAPTPVQQDTQGKRRQEQNVDSAHYFDIVPEDSGVCIRVTSEEGLYRFVSDGSASICGLYIIADPEHVLEIEVETLDISCSGGGLLAIIDGWELNGQFFPGEDHPKPLSDRFVEICGHSTSWKPFRTELNVALIQFLVPTLGEGFSVSVRFLQNFQPCNAVIQWPKGIYTLRNNGRAINCSVAFITKPERFRLLAAEVGGTGMGRPSVNLETGVIYKCKERGFTDYVEVKGGGGIDPDNMLEAVNVCGTFSVPSKTPIDVLCNSSVIRLVSSGRYKNSVTVSFEMLTEENLTTGKFSLVCEIV</sequence>
<feature type="domain" description="Corticotropin-releasing factor binding protein C-terminal" evidence="8">
    <location>
        <begin position="176"/>
        <end position="305"/>
    </location>
</feature>
<dbReference type="InterPro" id="IPR056178">
    <property type="entry name" value="CRF-BP_C"/>
</dbReference>
<dbReference type="PANTHER" id="PTHR10278:SF0">
    <property type="entry name" value="CORTICOTROPIN-RELEASING FACTOR-BINDING PROTEIN"/>
    <property type="match status" value="1"/>
</dbReference>
<keyword evidence="4" id="KW-1015">Disulfide bond</keyword>
<evidence type="ECO:0000256" key="2">
    <source>
        <dbReference type="ARBA" id="ARBA00022525"/>
    </source>
</evidence>
<evidence type="ECO:0000259" key="7">
    <source>
        <dbReference type="Pfam" id="PF05428"/>
    </source>
</evidence>
<evidence type="ECO:0000256" key="5">
    <source>
        <dbReference type="ARBA" id="ARBA00023180"/>
    </source>
</evidence>
<feature type="signal peptide" evidence="6">
    <location>
        <begin position="1"/>
        <end position="22"/>
    </location>
</feature>
<protein>
    <submittedName>
        <fullName evidence="10">Corticotropin-releasing factor-binding protein-like</fullName>
    </submittedName>
</protein>
<evidence type="ECO:0000313" key="10">
    <source>
        <dbReference type="RefSeq" id="XP_022247997.1"/>
    </source>
</evidence>
<dbReference type="InterPro" id="IPR056177">
    <property type="entry name" value="CRF-BP_N"/>
</dbReference>
<dbReference type="Pfam" id="PF23541">
    <property type="entry name" value="CRF-BP_C"/>
    <property type="match status" value="1"/>
</dbReference>
<evidence type="ECO:0000256" key="6">
    <source>
        <dbReference type="SAM" id="SignalP"/>
    </source>
</evidence>
<keyword evidence="9" id="KW-1185">Reference proteome</keyword>
<comment type="subcellular location">
    <subcellularLocation>
        <location evidence="1">Secreted</location>
    </subcellularLocation>
</comment>
<dbReference type="RefSeq" id="XP_022247997.1">
    <property type="nucleotide sequence ID" value="XM_022392289.1"/>
</dbReference>
<evidence type="ECO:0000256" key="3">
    <source>
        <dbReference type="ARBA" id="ARBA00022729"/>
    </source>
</evidence>
<gene>
    <name evidence="10" type="primary">LOC106464555</name>
</gene>
<evidence type="ECO:0000313" key="9">
    <source>
        <dbReference type="Proteomes" id="UP000694941"/>
    </source>
</evidence>
<feature type="chain" id="PRO_5045475828" evidence="6">
    <location>
        <begin position="23"/>
        <end position="317"/>
    </location>
</feature>
<accession>A0ABM1SWJ1</accession>
<evidence type="ECO:0000259" key="8">
    <source>
        <dbReference type="Pfam" id="PF23541"/>
    </source>
</evidence>
<name>A0ABM1SWJ1_LIMPO</name>
<dbReference type="GeneID" id="106464555"/>
<dbReference type="InterPro" id="IPR008435">
    <property type="entry name" value="CRF-bd"/>
</dbReference>
<keyword evidence="3 6" id="KW-0732">Signal</keyword>
<feature type="domain" description="Corticotropin-releasing factor binding protein N-terminal" evidence="7">
    <location>
        <begin position="49"/>
        <end position="164"/>
    </location>
</feature>
<evidence type="ECO:0000256" key="4">
    <source>
        <dbReference type="ARBA" id="ARBA00023157"/>
    </source>
</evidence>
<keyword evidence="2" id="KW-0964">Secreted</keyword>
<dbReference type="Proteomes" id="UP000694941">
    <property type="component" value="Unplaced"/>
</dbReference>